<dbReference type="GO" id="GO:0016787">
    <property type="term" value="F:hydrolase activity"/>
    <property type="evidence" value="ECO:0007669"/>
    <property type="project" value="UniProtKB-KW"/>
</dbReference>
<evidence type="ECO:0000313" key="4">
    <source>
        <dbReference type="Proteomes" id="UP001595547"/>
    </source>
</evidence>
<dbReference type="PANTHER" id="PTHR42951:SF4">
    <property type="entry name" value="ACYL-COENZYME A THIOESTERASE MBLAC2"/>
    <property type="match status" value="1"/>
</dbReference>
<dbReference type="Gene3D" id="3.60.15.10">
    <property type="entry name" value="Ribonuclease Z/Hydroxyacylglutathione hydrolase-like"/>
    <property type="match status" value="1"/>
</dbReference>
<keyword evidence="4" id="KW-1185">Reference proteome</keyword>
<evidence type="ECO:0000313" key="3">
    <source>
        <dbReference type="EMBL" id="MFC3179906.1"/>
    </source>
</evidence>
<proteinExistence type="inferred from homology"/>
<keyword evidence="3" id="KW-0378">Hydrolase</keyword>
<comment type="similarity">
    <text evidence="1">Belongs to the metallo-beta-lactamase superfamily. Class-B beta-lactamase family.</text>
</comment>
<name>A0ABV7IWZ4_9RHOB</name>
<dbReference type="SUPFAM" id="SSF56281">
    <property type="entry name" value="Metallo-hydrolase/oxidoreductase"/>
    <property type="match status" value="1"/>
</dbReference>
<evidence type="ECO:0000256" key="1">
    <source>
        <dbReference type="ARBA" id="ARBA00005250"/>
    </source>
</evidence>
<comment type="caution">
    <text evidence="3">The sequence shown here is derived from an EMBL/GenBank/DDBJ whole genome shotgun (WGS) entry which is preliminary data.</text>
</comment>
<sequence>MTKGKGELDAWRVRRQAWRWFGGISMLSHLRIYEPHPGLLAFYDGRVEGHRFADAPNWVDDGALSLGIASYALIAGTQAIVYDSHVSVPHAQRIREVLHQRGVTDIRVVLSHWHLDHVAGTEAFAGCPVIANARTLAHLRGRQTAIEAGTNHGLPAINPLILPDVVFEGQMTLDLGGMRIELIEANIHSDDATVLWLPERGILLAGDTVEDCVTYVGAPEDFDIHLADLARLQALGARWVLPNHGAAEVIAAGGYGPDLLAATADYIRHLQADDPRPMAEIIAPWLENGALRYFAPYEDVHAQNRARVQALAAN</sequence>
<accession>A0ABV7IWZ4</accession>
<dbReference type="Pfam" id="PF00753">
    <property type="entry name" value="Lactamase_B"/>
    <property type="match status" value="1"/>
</dbReference>
<evidence type="ECO:0000259" key="2">
    <source>
        <dbReference type="SMART" id="SM00849"/>
    </source>
</evidence>
<organism evidence="3 4">
    <name type="scientific">Cypionkella sinensis</name>
    <dbReference type="NCBI Taxonomy" id="1756043"/>
    <lineage>
        <taxon>Bacteria</taxon>
        <taxon>Pseudomonadati</taxon>
        <taxon>Pseudomonadota</taxon>
        <taxon>Alphaproteobacteria</taxon>
        <taxon>Rhodobacterales</taxon>
        <taxon>Paracoccaceae</taxon>
        <taxon>Cypionkella</taxon>
    </lineage>
</organism>
<feature type="domain" description="Metallo-beta-lactamase" evidence="2">
    <location>
        <begin position="67"/>
        <end position="244"/>
    </location>
</feature>
<dbReference type="Proteomes" id="UP001595547">
    <property type="component" value="Unassembled WGS sequence"/>
</dbReference>
<dbReference type="InterPro" id="IPR050855">
    <property type="entry name" value="NDM-1-like"/>
</dbReference>
<dbReference type="RefSeq" id="WP_380071525.1">
    <property type="nucleotide sequence ID" value="NZ_JBHRTO010000001.1"/>
</dbReference>
<dbReference type="SMART" id="SM00849">
    <property type="entry name" value="Lactamase_B"/>
    <property type="match status" value="1"/>
</dbReference>
<dbReference type="PANTHER" id="PTHR42951">
    <property type="entry name" value="METALLO-BETA-LACTAMASE DOMAIN-CONTAINING"/>
    <property type="match status" value="1"/>
</dbReference>
<dbReference type="EC" id="3.-.-.-" evidence="3"/>
<dbReference type="InterPro" id="IPR001279">
    <property type="entry name" value="Metallo-B-lactamas"/>
</dbReference>
<gene>
    <name evidence="3" type="ORF">ACFOGH_02800</name>
</gene>
<reference evidence="4" key="1">
    <citation type="journal article" date="2019" name="Int. J. Syst. Evol. Microbiol.">
        <title>The Global Catalogue of Microorganisms (GCM) 10K type strain sequencing project: providing services to taxonomists for standard genome sequencing and annotation.</title>
        <authorList>
            <consortium name="The Broad Institute Genomics Platform"/>
            <consortium name="The Broad Institute Genome Sequencing Center for Infectious Disease"/>
            <person name="Wu L."/>
            <person name="Ma J."/>
        </authorList>
    </citation>
    <scope>NUCLEOTIDE SEQUENCE [LARGE SCALE GENOMIC DNA]</scope>
    <source>
        <strain evidence="4">KCTC 52039</strain>
    </source>
</reference>
<protein>
    <submittedName>
        <fullName evidence="3">MBL fold metallo-hydrolase</fullName>
        <ecNumber evidence="3">3.-.-.-</ecNumber>
    </submittedName>
</protein>
<dbReference type="EMBL" id="JBHRTO010000001">
    <property type="protein sequence ID" value="MFC3179906.1"/>
    <property type="molecule type" value="Genomic_DNA"/>
</dbReference>
<dbReference type="InterPro" id="IPR036866">
    <property type="entry name" value="RibonucZ/Hydroxyglut_hydro"/>
</dbReference>